<protein>
    <submittedName>
        <fullName evidence="1">Uncharacterized protein</fullName>
    </submittedName>
</protein>
<dbReference type="EMBL" id="AKWW02000004">
    <property type="protein sequence ID" value="EMF44930.1"/>
    <property type="molecule type" value="Genomic_DNA"/>
</dbReference>
<dbReference type="AlphaFoldDB" id="M3ED92"/>
<evidence type="ECO:0000313" key="2">
    <source>
        <dbReference type="Proteomes" id="UP000011754"/>
    </source>
</evidence>
<organism evidence="1 2">
    <name type="scientific">Leptospira interrogans serovar Lora str. TE 1992</name>
    <dbReference type="NCBI Taxonomy" id="1193028"/>
    <lineage>
        <taxon>Bacteria</taxon>
        <taxon>Pseudomonadati</taxon>
        <taxon>Spirochaetota</taxon>
        <taxon>Spirochaetia</taxon>
        <taxon>Leptospirales</taxon>
        <taxon>Leptospiraceae</taxon>
        <taxon>Leptospira</taxon>
    </lineage>
</organism>
<sequence length="53" mass="6754">MERILYDKSNRLKGLKKRSFYIQFYFYVKNNFYETESNLRYLRFSRLLLYPNL</sequence>
<dbReference type="Proteomes" id="UP000011754">
    <property type="component" value="Unassembled WGS sequence"/>
</dbReference>
<evidence type="ECO:0000313" key="1">
    <source>
        <dbReference type="EMBL" id="EMF44930.1"/>
    </source>
</evidence>
<reference evidence="1 2" key="1">
    <citation type="submission" date="2013-01" db="EMBL/GenBank/DDBJ databases">
        <authorList>
            <person name="Harkins D.M."/>
            <person name="Durkin A.S."/>
            <person name="Brinkac L.M."/>
            <person name="Haft D.H."/>
            <person name="Selengut J.D."/>
            <person name="Sanka R."/>
            <person name="DePew J."/>
            <person name="Purushe J."/>
            <person name="Hartskeerl R.A."/>
            <person name="Ahmed A."/>
            <person name="van der Linden H."/>
            <person name="Goris M.G.A."/>
            <person name="Vinetz J.M."/>
            <person name="Sutton G.G."/>
            <person name="Nierman W.C."/>
            <person name="Fouts D.E."/>
        </authorList>
    </citation>
    <scope>NUCLEOTIDE SEQUENCE [LARGE SCALE GENOMIC DNA]</scope>
    <source>
        <strain evidence="1 2">TE 1992</strain>
    </source>
</reference>
<proteinExistence type="predicted"/>
<name>M3ED92_LEPIR</name>
<accession>M3ED92</accession>
<comment type="caution">
    <text evidence="1">The sequence shown here is derived from an EMBL/GenBank/DDBJ whole genome shotgun (WGS) entry which is preliminary data.</text>
</comment>
<gene>
    <name evidence="1" type="ORF">LEP1GSC067_0673</name>
</gene>